<name>A0A7W7CXA7_9ACTN</name>
<accession>A0A7W7CXA7</accession>
<organism evidence="1 2">
    <name type="scientific">Paractinoplanes abujensis</name>
    <dbReference type="NCBI Taxonomy" id="882441"/>
    <lineage>
        <taxon>Bacteria</taxon>
        <taxon>Bacillati</taxon>
        <taxon>Actinomycetota</taxon>
        <taxon>Actinomycetes</taxon>
        <taxon>Micromonosporales</taxon>
        <taxon>Micromonosporaceae</taxon>
        <taxon>Paractinoplanes</taxon>
    </lineage>
</organism>
<keyword evidence="2" id="KW-1185">Reference proteome</keyword>
<protein>
    <submittedName>
        <fullName evidence="1">Uncharacterized protein</fullName>
    </submittedName>
</protein>
<dbReference type="AlphaFoldDB" id="A0A7W7CXA7"/>
<reference evidence="1 2" key="1">
    <citation type="submission" date="2020-08" db="EMBL/GenBank/DDBJ databases">
        <title>Sequencing the genomes of 1000 actinobacteria strains.</title>
        <authorList>
            <person name="Klenk H.-P."/>
        </authorList>
    </citation>
    <scope>NUCLEOTIDE SEQUENCE [LARGE SCALE GENOMIC DNA]</scope>
    <source>
        <strain evidence="1 2">DSM 45518</strain>
    </source>
</reference>
<evidence type="ECO:0000313" key="1">
    <source>
        <dbReference type="EMBL" id="MBB4696389.1"/>
    </source>
</evidence>
<gene>
    <name evidence="1" type="ORF">BKA14_006537</name>
</gene>
<proteinExistence type="predicted"/>
<sequence length="105" mass="11158">MVGLEGGLQDLGRVDPQAREELRVRPGHSRRGALQPVAVGIFPDRDEDLANRLLDPPEVDGLLDRSTGELAVDQAGGEIVQFVVVAAQLLPSELLLPFGLGPTAI</sequence>
<dbReference type="Proteomes" id="UP000542742">
    <property type="component" value="Unassembled WGS sequence"/>
</dbReference>
<dbReference type="EMBL" id="JACHMF010000001">
    <property type="protein sequence ID" value="MBB4696389.1"/>
    <property type="molecule type" value="Genomic_DNA"/>
</dbReference>
<comment type="caution">
    <text evidence="1">The sequence shown here is derived from an EMBL/GenBank/DDBJ whole genome shotgun (WGS) entry which is preliminary data.</text>
</comment>
<evidence type="ECO:0000313" key="2">
    <source>
        <dbReference type="Proteomes" id="UP000542742"/>
    </source>
</evidence>